<comment type="caution">
    <text evidence="7">The sequence shown here is derived from an EMBL/GenBank/DDBJ whole genome shotgun (WGS) entry which is preliminary data.</text>
</comment>
<keyword evidence="4" id="KW-0325">Glycoprotein</keyword>
<reference evidence="7" key="1">
    <citation type="submission" date="2020-10" db="EMBL/GenBank/DDBJ databases">
        <title>Taxonomic study of unclassified bacteria belonging to the class Ktedonobacteria.</title>
        <authorList>
            <person name="Yabe S."/>
            <person name="Wang C.M."/>
            <person name="Zheng Y."/>
            <person name="Sakai Y."/>
            <person name="Cavaletti L."/>
            <person name="Monciardini P."/>
            <person name="Donadio S."/>
        </authorList>
    </citation>
    <scope>NUCLEOTIDE SEQUENCE</scope>
    <source>
        <strain evidence="7">ID150040</strain>
    </source>
</reference>
<evidence type="ECO:0000256" key="2">
    <source>
        <dbReference type="ARBA" id="ARBA00022729"/>
    </source>
</evidence>
<evidence type="ECO:0000313" key="7">
    <source>
        <dbReference type="EMBL" id="GHP00401.1"/>
    </source>
</evidence>
<dbReference type="PANTHER" id="PTHR43108">
    <property type="entry name" value="N-ACETYLGLUCOSAMINE-6-SULFATASE FAMILY MEMBER"/>
    <property type="match status" value="1"/>
</dbReference>
<name>A0A8J3IXQ4_9CHLR</name>
<dbReference type="InterPro" id="IPR024607">
    <property type="entry name" value="Sulfatase_CS"/>
</dbReference>
<accession>A0A8J3IXQ4</accession>
<sequence>MPHLKSLLIDQGVSFSNYFVSVSLCCPSRSTTLRGQYSHNTHVETNGGTNGGFQTAYTLGLEQSTIGTWLHSAGYRTAMIGKYLNGYPGGVSDTYIPPGWDEWDSASKGNPYSEFNYTLNENGKLVAYGKQSQDYGTDVYTSKATSFITQSAKEHKPFFTYLAVYAPHQPATPAPRDQHLFPDVKAPHTPSYNEADTSDKPAYIHERPLLSAQAQTRIDQLYRKRLQSLQAVDRAIATLYTTLQKTNQLNTTYIVFTSDNGFHLGQHRLPAGKQTAYEEDIHLPLVVRGPGVPAGKTVDQITGNIDLAPSFADMAGVKPASFVDGRSFLPLVHGNMPTTWRQSYLVEHWLQQNSAHPQTNLGLQESDDPDQETDISGSKAAKIVIPEYHAIRTKDYLYVEYSTGEKELYNLKTDPAELSSLAATAGPLLLKSLSERLATLKSCKMDTCRSMEDQPAP</sequence>
<dbReference type="CDD" id="cd16147">
    <property type="entry name" value="G6S"/>
    <property type="match status" value="1"/>
</dbReference>
<dbReference type="InterPro" id="IPR017850">
    <property type="entry name" value="Alkaline_phosphatase_core_sf"/>
</dbReference>
<comment type="PTM">
    <text evidence="5">The conversion to 3-oxoalanine (also known as C-formylglycine, FGly), of a serine or cysteine residue in prokaryotes and of a cysteine residue in eukaryotes, is critical for catalytic activity.</text>
</comment>
<dbReference type="AlphaFoldDB" id="A0A8J3IXQ4"/>
<gene>
    <name evidence="7" type="ORF">KSF_104480</name>
</gene>
<evidence type="ECO:0000313" key="8">
    <source>
        <dbReference type="Proteomes" id="UP000597444"/>
    </source>
</evidence>
<dbReference type="GO" id="GO:0008449">
    <property type="term" value="F:N-acetylglucosamine-6-sulfatase activity"/>
    <property type="evidence" value="ECO:0007669"/>
    <property type="project" value="InterPro"/>
</dbReference>
<dbReference type="PIRSF" id="PIRSF036666">
    <property type="entry name" value="G6S"/>
    <property type="match status" value="1"/>
</dbReference>
<dbReference type="Pfam" id="PF00884">
    <property type="entry name" value="Sulfatase"/>
    <property type="match status" value="1"/>
</dbReference>
<evidence type="ECO:0000256" key="1">
    <source>
        <dbReference type="ARBA" id="ARBA00008779"/>
    </source>
</evidence>
<protein>
    <submittedName>
        <fullName evidence="7">Sulfatase</fullName>
    </submittedName>
</protein>
<keyword evidence="3" id="KW-0378">Hydrolase</keyword>
<dbReference type="InterPro" id="IPR000917">
    <property type="entry name" value="Sulfatase_N"/>
</dbReference>
<dbReference type="EMBL" id="BNJK01000002">
    <property type="protein sequence ID" value="GHP00401.1"/>
    <property type="molecule type" value="Genomic_DNA"/>
</dbReference>
<proteinExistence type="inferred from homology"/>
<feature type="domain" description="Sulfatase N-terminal" evidence="6">
    <location>
        <begin position="1"/>
        <end position="317"/>
    </location>
</feature>
<comment type="similarity">
    <text evidence="1">Belongs to the sulfatase family.</text>
</comment>
<evidence type="ECO:0000256" key="4">
    <source>
        <dbReference type="ARBA" id="ARBA00023180"/>
    </source>
</evidence>
<dbReference type="GO" id="GO:0030203">
    <property type="term" value="P:glycosaminoglycan metabolic process"/>
    <property type="evidence" value="ECO:0007669"/>
    <property type="project" value="InterPro"/>
</dbReference>
<evidence type="ECO:0000259" key="6">
    <source>
        <dbReference type="Pfam" id="PF00884"/>
    </source>
</evidence>
<dbReference type="SUPFAM" id="SSF53649">
    <property type="entry name" value="Alkaline phosphatase-like"/>
    <property type="match status" value="1"/>
</dbReference>
<dbReference type="Gene3D" id="3.40.720.10">
    <property type="entry name" value="Alkaline Phosphatase, subunit A"/>
    <property type="match status" value="1"/>
</dbReference>
<dbReference type="Proteomes" id="UP000597444">
    <property type="component" value="Unassembled WGS sequence"/>
</dbReference>
<keyword evidence="8" id="KW-1185">Reference proteome</keyword>
<evidence type="ECO:0000256" key="5">
    <source>
        <dbReference type="PIRSR" id="PIRSR036666-50"/>
    </source>
</evidence>
<evidence type="ECO:0000256" key="3">
    <source>
        <dbReference type="ARBA" id="ARBA00022801"/>
    </source>
</evidence>
<dbReference type="PROSITE" id="PS00149">
    <property type="entry name" value="SULFATASE_2"/>
    <property type="match status" value="1"/>
</dbReference>
<organism evidence="7 8">
    <name type="scientific">Reticulibacter mediterranei</name>
    <dbReference type="NCBI Taxonomy" id="2778369"/>
    <lineage>
        <taxon>Bacteria</taxon>
        <taxon>Bacillati</taxon>
        <taxon>Chloroflexota</taxon>
        <taxon>Ktedonobacteria</taxon>
        <taxon>Ktedonobacterales</taxon>
        <taxon>Reticulibacteraceae</taxon>
        <taxon>Reticulibacter</taxon>
    </lineage>
</organism>
<feature type="modified residue" description="3-oxoalanine (Cys)" evidence="5">
    <location>
        <position position="25"/>
    </location>
</feature>
<keyword evidence="2" id="KW-0732">Signal</keyword>
<dbReference type="InterPro" id="IPR012251">
    <property type="entry name" value="GlcNAc_6-SO4ase"/>
</dbReference>
<dbReference type="PANTHER" id="PTHR43108:SF8">
    <property type="entry name" value="SD21168P"/>
    <property type="match status" value="1"/>
</dbReference>